<accession>A0ABV1FR83</accession>
<protein>
    <submittedName>
        <fullName evidence="2">Uncharacterized protein</fullName>
    </submittedName>
</protein>
<evidence type="ECO:0000313" key="3">
    <source>
        <dbReference type="Proteomes" id="UP001487296"/>
    </source>
</evidence>
<reference evidence="2 3" key="1">
    <citation type="submission" date="2024-04" db="EMBL/GenBank/DDBJ databases">
        <title>Human intestinal bacterial collection.</title>
        <authorList>
            <person name="Pauvert C."/>
            <person name="Hitch T.C.A."/>
            <person name="Clavel T."/>
        </authorList>
    </citation>
    <scope>NUCLEOTIDE SEQUENCE [LARGE SCALE GENOMIC DNA]</scope>
    <source>
        <strain evidence="2 3">CLA-AA-H145</strain>
    </source>
</reference>
<dbReference type="Proteomes" id="UP001487296">
    <property type="component" value="Unassembled WGS sequence"/>
</dbReference>
<organism evidence="2 3">
    <name type="scientific">Hallella faecis</name>
    <dbReference type="NCBI Taxonomy" id="2841596"/>
    <lineage>
        <taxon>Bacteria</taxon>
        <taxon>Pseudomonadati</taxon>
        <taxon>Bacteroidota</taxon>
        <taxon>Bacteroidia</taxon>
        <taxon>Bacteroidales</taxon>
        <taxon>Prevotellaceae</taxon>
        <taxon>Hallella</taxon>
    </lineage>
</organism>
<sequence>MANKQKTRVVLPGGIQGLVHTLQNGTAEPAMKAQVDVTKLNDENDDNSYTSENENNEVAAEQPVQQAPQAQTQTQQAAPAQPTQQAPQAQVQQAAPAQPERAPRGRRPKENTMKEYTIVKDDSRDSWDLFLDMAKQYKDGGGKLATIYIDESLKNVLDRMKYCGPEKLSTSAILSSIVARFIFDHEEDIKKVMFSGRLI</sequence>
<feature type="region of interest" description="Disordered" evidence="1">
    <location>
        <begin position="22"/>
        <end position="115"/>
    </location>
</feature>
<keyword evidence="3" id="KW-1185">Reference proteome</keyword>
<evidence type="ECO:0000256" key="1">
    <source>
        <dbReference type="SAM" id="MobiDB-lite"/>
    </source>
</evidence>
<feature type="compositionally biased region" description="Low complexity" evidence="1">
    <location>
        <begin position="57"/>
        <end position="100"/>
    </location>
</feature>
<gene>
    <name evidence="2" type="ORF">AAAT34_07640</name>
</gene>
<proteinExistence type="predicted"/>
<dbReference type="RefSeq" id="WP_215760754.1">
    <property type="nucleotide sequence ID" value="NZ_JAHKBE010000069.1"/>
</dbReference>
<name>A0ABV1FR83_9BACT</name>
<comment type="caution">
    <text evidence="2">The sequence shown here is derived from an EMBL/GenBank/DDBJ whole genome shotgun (WGS) entry which is preliminary data.</text>
</comment>
<evidence type="ECO:0000313" key="2">
    <source>
        <dbReference type="EMBL" id="MEQ2486926.1"/>
    </source>
</evidence>
<dbReference type="EMBL" id="JBBNFP010000027">
    <property type="protein sequence ID" value="MEQ2486926.1"/>
    <property type="molecule type" value="Genomic_DNA"/>
</dbReference>